<dbReference type="Pfam" id="PF00501">
    <property type="entry name" value="AMP-binding"/>
    <property type="match status" value="1"/>
</dbReference>
<evidence type="ECO:0000256" key="2">
    <source>
        <dbReference type="ARBA" id="ARBA00022598"/>
    </source>
</evidence>
<reference evidence="5 6" key="1">
    <citation type="submission" date="2019-12" db="EMBL/GenBank/DDBJ databases">
        <title>Complete genome sequence of Algicella marina strain 9Alg 56(T) isolated from the red alga Tichocarpus crinitus.</title>
        <authorList>
            <person name="Kim S.-G."/>
            <person name="Nedashkovskaya O.I."/>
        </authorList>
    </citation>
    <scope>NUCLEOTIDE SEQUENCE [LARGE SCALE GENOMIC DNA]</scope>
    <source>
        <strain evidence="5 6">9Alg 56</strain>
    </source>
</reference>
<dbReference type="GO" id="GO:0031956">
    <property type="term" value="F:medium-chain fatty acid-CoA ligase activity"/>
    <property type="evidence" value="ECO:0007669"/>
    <property type="project" value="TreeGrafter"/>
</dbReference>
<dbReference type="Proteomes" id="UP000464495">
    <property type="component" value="Chromosome"/>
</dbReference>
<dbReference type="InterPro" id="IPR045851">
    <property type="entry name" value="AMP-bd_C_sf"/>
</dbReference>
<keyword evidence="2" id="KW-0436">Ligase</keyword>
<dbReference type="SUPFAM" id="SSF56801">
    <property type="entry name" value="Acetyl-CoA synthetase-like"/>
    <property type="match status" value="1"/>
</dbReference>
<dbReference type="InterPro" id="IPR025110">
    <property type="entry name" value="AMP-bd_C"/>
</dbReference>
<evidence type="ECO:0000259" key="3">
    <source>
        <dbReference type="Pfam" id="PF00501"/>
    </source>
</evidence>
<dbReference type="Pfam" id="PF13193">
    <property type="entry name" value="AMP-binding_C"/>
    <property type="match status" value="1"/>
</dbReference>
<dbReference type="Gene3D" id="3.30.300.30">
    <property type="match status" value="1"/>
</dbReference>
<keyword evidence="6" id="KW-1185">Reference proteome</keyword>
<dbReference type="KEGG" id="amaq:GO499_08665"/>
<gene>
    <name evidence="5" type="ORF">GO499_08665</name>
</gene>
<organism evidence="5 6">
    <name type="scientific">Algicella marina</name>
    <dbReference type="NCBI Taxonomy" id="2683284"/>
    <lineage>
        <taxon>Bacteria</taxon>
        <taxon>Pseudomonadati</taxon>
        <taxon>Pseudomonadota</taxon>
        <taxon>Alphaproteobacteria</taxon>
        <taxon>Rhodobacterales</taxon>
        <taxon>Paracoccaceae</taxon>
        <taxon>Algicella</taxon>
    </lineage>
</organism>
<dbReference type="InterPro" id="IPR020845">
    <property type="entry name" value="AMP-binding_CS"/>
</dbReference>
<comment type="similarity">
    <text evidence="1">Belongs to the ATP-dependent AMP-binding enzyme family.</text>
</comment>
<evidence type="ECO:0000313" key="5">
    <source>
        <dbReference type="EMBL" id="QHQ35265.1"/>
    </source>
</evidence>
<dbReference type="EMBL" id="CP046620">
    <property type="protein sequence ID" value="QHQ35265.1"/>
    <property type="molecule type" value="Genomic_DNA"/>
</dbReference>
<dbReference type="PROSITE" id="PS00455">
    <property type="entry name" value="AMP_BINDING"/>
    <property type="match status" value="1"/>
</dbReference>
<feature type="domain" description="AMP-binding enzyme C-terminal" evidence="4">
    <location>
        <begin position="523"/>
        <end position="598"/>
    </location>
</feature>
<sequence>MALLLTYGCHLRIQLSGFILRQTIQKWEGPIVTLASDKLVVRTIDDKLEIEQSMKYEEVVTSRTLYEQLTTTTASFPDRPAISFQIKSGASDKKATLLWKDFRAQVSQAANMFRRYGIGETDVVAYILPNCLEAPVVLLAGATAGIVNPINPLLDAEQIGAILRETGAKAVVTLAPFPKTEISEKVSKAVAIAQTVKTIFEVDLKQYLSPPTSLLVPLLRPKRVGGHSAKIVDLNKEMAKESAELNFEEAGGDRVCTYFHTGGTTGMPKVAQHRHSGILYNGWCGHSYMFTEEDVLLCPLPMFHVFAAYPVLMSVLSSGAEMVMPTPAGYRGEGVFDNFWKLVERYRVTFMIMVPTAAAALMQRKVDADVSSLRYALCGSAPLPLELFRKFEDATGVKILEGYGMTEATCLVAINPPHGERKVGSVGIPFPYTDVRILMCDGDGLITKNCEKGEIGEICVSNPGVLLGRTYTEERKNKGLYAGNQFLRTGDLGRIDDDGYLWITGRAKDLIIRGGHNIDPALIEEALAAHPAVAVVGAIGQPDAHSGEVPAAYVELTSGASVTEEDLMEYAVAHIGERAAHPKFLKILPELPKTAVGKVFKPDLRKEAISRVYGEALAKAGVDARIDDVREDKALGLIAVLSSDDVIITDEAVNSALGRFQRPWVWAD</sequence>
<dbReference type="CDD" id="cd05944">
    <property type="entry name" value="FACL_like_4"/>
    <property type="match status" value="1"/>
</dbReference>
<dbReference type="Gene3D" id="3.40.50.12780">
    <property type="entry name" value="N-terminal domain of ligase-like"/>
    <property type="match status" value="1"/>
</dbReference>
<dbReference type="PANTHER" id="PTHR43201:SF5">
    <property type="entry name" value="MEDIUM-CHAIN ACYL-COA LIGASE ACSF2, MITOCHONDRIAL"/>
    <property type="match status" value="1"/>
</dbReference>
<dbReference type="InterPro" id="IPR000873">
    <property type="entry name" value="AMP-dep_synth/lig_dom"/>
</dbReference>
<feature type="domain" description="AMP-dependent synthetase/ligase" evidence="3">
    <location>
        <begin position="72"/>
        <end position="468"/>
    </location>
</feature>
<protein>
    <submittedName>
        <fullName evidence="5">Acyl-CoA synthetase</fullName>
    </submittedName>
</protein>
<name>A0A6P1T0G9_9RHOB</name>
<dbReference type="GO" id="GO:0006631">
    <property type="term" value="P:fatty acid metabolic process"/>
    <property type="evidence" value="ECO:0007669"/>
    <property type="project" value="TreeGrafter"/>
</dbReference>
<dbReference type="NCBIfam" id="NF005714">
    <property type="entry name" value="PRK07529.1"/>
    <property type="match status" value="1"/>
</dbReference>
<dbReference type="AlphaFoldDB" id="A0A6P1T0G9"/>
<evidence type="ECO:0000313" key="6">
    <source>
        <dbReference type="Proteomes" id="UP000464495"/>
    </source>
</evidence>
<dbReference type="PANTHER" id="PTHR43201">
    <property type="entry name" value="ACYL-COA SYNTHETASE"/>
    <property type="match status" value="1"/>
</dbReference>
<evidence type="ECO:0000256" key="1">
    <source>
        <dbReference type="ARBA" id="ARBA00006432"/>
    </source>
</evidence>
<accession>A0A6P1T0G9</accession>
<proteinExistence type="inferred from homology"/>
<evidence type="ECO:0000259" key="4">
    <source>
        <dbReference type="Pfam" id="PF13193"/>
    </source>
</evidence>
<dbReference type="InterPro" id="IPR042099">
    <property type="entry name" value="ANL_N_sf"/>
</dbReference>